<organism evidence="3 4">
    <name type="scientific">Kutzneria viridogrisea</name>
    <dbReference type="NCBI Taxonomy" id="47990"/>
    <lineage>
        <taxon>Bacteria</taxon>
        <taxon>Bacillati</taxon>
        <taxon>Actinomycetota</taxon>
        <taxon>Actinomycetes</taxon>
        <taxon>Pseudonocardiales</taxon>
        <taxon>Pseudonocardiaceae</taxon>
        <taxon>Kutzneria</taxon>
    </lineage>
</organism>
<dbReference type="Gene3D" id="1.10.1530.10">
    <property type="match status" value="1"/>
</dbReference>
<dbReference type="Gene3D" id="3.30.1370.60">
    <property type="entry name" value="Hypothetical oxidoreductase yiak, domain 2"/>
    <property type="match status" value="1"/>
</dbReference>
<dbReference type="RefSeq" id="WP_025355378.1">
    <property type="nucleotide sequence ID" value="NZ_BAAABQ010000056.1"/>
</dbReference>
<dbReference type="InterPro" id="IPR043144">
    <property type="entry name" value="Mal/L-sulf/L-lact_DH-like_ah"/>
</dbReference>
<dbReference type="PANTHER" id="PTHR11091">
    <property type="entry name" value="OXIDOREDUCTASE-RELATED"/>
    <property type="match status" value="1"/>
</dbReference>
<dbReference type="SUPFAM" id="SSF89733">
    <property type="entry name" value="L-sulfolactate dehydrogenase-like"/>
    <property type="match status" value="1"/>
</dbReference>
<dbReference type="EMBL" id="JACJID010000003">
    <property type="protein sequence ID" value="MBA8927461.1"/>
    <property type="molecule type" value="Genomic_DNA"/>
</dbReference>
<dbReference type="InterPro" id="IPR003767">
    <property type="entry name" value="Malate/L-lactate_DH-like"/>
</dbReference>
<keyword evidence="4" id="KW-1185">Reference proteome</keyword>
<dbReference type="InterPro" id="IPR036111">
    <property type="entry name" value="Mal/L-sulfo/L-lacto_DH-like_sf"/>
</dbReference>
<accession>A0ABR6BKN6</accession>
<name>A0ABR6BKN6_9PSEU</name>
<dbReference type="InterPro" id="IPR043143">
    <property type="entry name" value="Mal/L-sulf/L-lact_DH-like_NADP"/>
</dbReference>
<protein>
    <submittedName>
        <fullName evidence="3">LDH2 family malate/lactate/ureidoglycolate dehydrogenase</fullName>
    </submittedName>
</protein>
<evidence type="ECO:0000256" key="1">
    <source>
        <dbReference type="ARBA" id="ARBA00006056"/>
    </source>
</evidence>
<dbReference type="Proteomes" id="UP000517916">
    <property type="component" value="Unassembled WGS sequence"/>
</dbReference>
<dbReference type="PANTHER" id="PTHR11091:SF0">
    <property type="entry name" value="MALATE DEHYDROGENASE"/>
    <property type="match status" value="1"/>
</dbReference>
<comment type="similarity">
    <text evidence="1">Belongs to the LDH2/MDH2 oxidoreductase family.</text>
</comment>
<sequence>MNDTVLVPHRTLLSTVAGVFAERGLAPRRAEIAAEALCHGDLTGVSSHGLVNLTRLYLPLFAEGRTDPLAELEILNDLGACLHVDAHEALGLWAAAEAVKIATERASRFGLGLVSLRRATHIGCAGYHALRAARQGMIGLIASNCGGQRIAPPPGGLAAMLGTNPLSLACPAGAGPPFVLDMSTTVVPTGRIRAAARAGDPIPAGWLAGRDGEPVTDPAALDRGEAHLRWLGGSPETGSYKGFGLGLLVEVLAALLPGAALGPVSDSGGRDEDIGVLALVIAPEVLRPGGSFAADSARLFRALLDCPPVDPAQPVRYPGWPEAERAARNRVRGIPLPRALFEELSALAPELREVG</sequence>
<evidence type="ECO:0000313" key="3">
    <source>
        <dbReference type="EMBL" id="MBA8927461.1"/>
    </source>
</evidence>
<evidence type="ECO:0000313" key="4">
    <source>
        <dbReference type="Proteomes" id="UP000517916"/>
    </source>
</evidence>
<proteinExistence type="inferred from homology"/>
<comment type="caution">
    <text evidence="3">The sequence shown here is derived from an EMBL/GenBank/DDBJ whole genome shotgun (WGS) entry which is preliminary data.</text>
</comment>
<evidence type="ECO:0000256" key="2">
    <source>
        <dbReference type="ARBA" id="ARBA00023002"/>
    </source>
</evidence>
<reference evidence="3 4" key="1">
    <citation type="submission" date="2020-08" db="EMBL/GenBank/DDBJ databases">
        <title>Genomic Encyclopedia of Archaeal and Bacterial Type Strains, Phase II (KMG-II): from individual species to whole genera.</title>
        <authorList>
            <person name="Goeker M."/>
        </authorList>
    </citation>
    <scope>NUCLEOTIDE SEQUENCE [LARGE SCALE GENOMIC DNA]</scope>
    <source>
        <strain evidence="3 4">DSM 43850</strain>
    </source>
</reference>
<keyword evidence="2" id="KW-0560">Oxidoreductase</keyword>
<dbReference type="Pfam" id="PF02615">
    <property type="entry name" value="Ldh_2"/>
    <property type="match status" value="1"/>
</dbReference>
<gene>
    <name evidence="3" type="ORF">BC739_004667</name>
</gene>